<dbReference type="AlphaFoldDB" id="A0A556VVB9"/>
<feature type="compositionally biased region" description="Low complexity" evidence="1">
    <location>
        <begin position="443"/>
        <end position="453"/>
    </location>
</feature>
<evidence type="ECO:0000313" key="2">
    <source>
        <dbReference type="EMBL" id="TTU44321.1"/>
    </source>
</evidence>
<feature type="compositionally biased region" description="Basic and acidic residues" evidence="1">
    <location>
        <begin position="707"/>
        <end position="722"/>
    </location>
</feature>
<feature type="region of interest" description="Disordered" evidence="1">
    <location>
        <begin position="520"/>
        <end position="758"/>
    </location>
</feature>
<feature type="region of interest" description="Disordered" evidence="1">
    <location>
        <begin position="1024"/>
        <end position="1047"/>
    </location>
</feature>
<feature type="compositionally biased region" description="Basic and acidic residues" evidence="1">
    <location>
        <begin position="783"/>
        <end position="798"/>
    </location>
</feature>
<feature type="compositionally biased region" description="Basic and acidic residues" evidence="1">
    <location>
        <begin position="747"/>
        <end position="758"/>
    </location>
</feature>
<dbReference type="InterPro" id="IPR052440">
    <property type="entry name" value="Trans_Reg/Chrom_Remod"/>
</dbReference>
<dbReference type="GO" id="GO:0006357">
    <property type="term" value="P:regulation of transcription by RNA polymerase II"/>
    <property type="evidence" value="ECO:0007669"/>
    <property type="project" value="TreeGrafter"/>
</dbReference>
<dbReference type="OrthoDB" id="10029243at2759"/>
<feature type="region of interest" description="Disordered" evidence="1">
    <location>
        <begin position="1"/>
        <end position="37"/>
    </location>
</feature>
<feature type="compositionally biased region" description="Low complexity" evidence="1">
    <location>
        <begin position="378"/>
        <end position="423"/>
    </location>
</feature>
<gene>
    <name evidence="2" type="ORF">Baya_16259</name>
</gene>
<dbReference type="PANTHER" id="PTHR14955:SF7">
    <property type="entry name" value="TRANSCRIPTION FACTOR 20"/>
    <property type="match status" value="1"/>
</dbReference>
<feature type="compositionally biased region" description="Basic residues" evidence="1">
    <location>
        <begin position="308"/>
        <end position="317"/>
    </location>
</feature>
<comment type="caution">
    <text evidence="2">The sequence shown here is derived from an EMBL/GenBank/DDBJ whole genome shotgun (WGS) entry which is preliminary data.</text>
</comment>
<feature type="compositionally biased region" description="Polar residues" evidence="1">
    <location>
        <begin position="819"/>
        <end position="845"/>
    </location>
</feature>
<feature type="compositionally biased region" description="Polar residues" evidence="1">
    <location>
        <begin position="248"/>
        <end position="305"/>
    </location>
</feature>
<dbReference type="GO" id="GO:0005634">
    <property type="term" value="C:nucleus"/>
    <property type="evidence" value="ECO:0007669"/>
    <property type="project" value="TreeGrafter"/>
</dbReference>
<feature type="compositionally biased region" description="Polar residues" evidence="1">
    <location>
        <begin position="178"/>
        <end position="218"/>
    </location>
</feature>
<sequence length="1047" mass="112521">MQNFSSSPATLPPGFPGRSGNLVGSPYPPHISDPQISPRTIDDYAAIQQSHSILQSHGQHPHLRGQQHPGPASHIHGYGSRRGAGEIPQATGGSSNSYRKESMDYYFSMSGRDRNRRGGGGFGGGFGYSNMEYQFRHVSGSGPSSGMVSSYPMDYSVTAATGGGSANSSSGGSFSPTQQFSVTQNASMQPVSGAEIQQRQHTQKYPSHQGLHQGNRSYPLSGHRIPSQFGHYPPLNVPTASVGMYNSSPQRYEISSGNMDSKINSPTHSNPNTTPASAASNNSGHQENAGQSYPSSNHPPFSPQSHPVPKHASRHTLQHNLGPAYDTPLKMQHAPSGLAQTKNHQVTVSLSPAAPHHVSQDISKSPMQSQNQQIQMNQNFSPISNPSPVPSAVHSPSCSSSSSPLMGVSEGLSSSTTLHSSLLNPRSSHSHIRAQHTVPQLSPTPSSNSSISSCGSIVSAGVNQNRLGLQGGQREETSSSLYPIDKLSQDPGLNSLNALTSQVANLPNTVQHTMLTDTVLSQKKRRDSTNQTHLQQTFSNQQKHKNANAAGRSTASDESGDVLTSEPEEASKNHSDQLDHSEKIRKPEAFGSEFKPDNYYSAYQNQSCPGSHPQTDDQITEGSIKPSISQDAKPSQTNAPETRTSSSSTPPCVPPEPSPNASCATARSASSSAASSPTRSVQLNCVNEHEISHNGKKTGLKVKKTSNMKDEKNTVKHEEPSHQELGNGKKTLASVKVEQSGPAEQNENEKNDTKKSSHFCDRSLNLEQSNAGVGVIVSARSEQSPERHKQTAVPEEKQSINMLRDSGSHNGDGKFFPKNQPQVKQNLSNSGAVSTGSNPSSVSTDVTAPDIQSVYLPDNSLADPSCLINQTTNPVSPAVSENLPCLSTTTKIPEHNWNLIPEGALVTLDPPELENELSQRRQEVLQRPQHRKLTSHPRFKRRHKSSEDLPRTIPINSKASLPFQPPPPSLDSLGPLAQLAQLPVVPLDPKELWVHESCIIWTSGVYLVNGRLYGLQEALDGARETFPQNSRPAKPSAAAHQEQSERG</sequence>
<accession>A0A556VVB9</accession>
<feature type="region of interest" description="Disordered" evidence="1">
    <location>
        <begin position="162"/>
        <end position="232"/>
    </location>
</feature>
<organism evidence="2 3">
    <name type="scientific">Bagarius yarrelli</name>
    <name type="common">Goonch</name>
    <name type="synonym">Bagrus yarrelli</name>
    <dbReference type="NCBI Taxonomy" id="175774"/>
    <lineage>
        <taxon>Eukaryota</taxon>
        <taxon>Metazoa</taxon>
        <taxon>Chordata</taxon>
        <taxon>Craniata</taxon>
        <taxon>Vertebrata</taxon>
        <taxon>Euteleostomi</taxon>
        <taxon>Actinopterygii</taxon>
        <taxon>Neopterygii</taxon>
        <taxon>Teleostei</taxon>
        <taxon>Ostariophysi</taxon>
        <taxon>Siluriformes</taxon>
        <taxon>Sisoridae</taxon>
        <taxon>Sisorinae</taxon>
        <taxon>Bagarius</taxon>
    </lineage>
</organism>
<dbReference type="PANTHER" id="PTHR14955">
    <property type="entry name" value="RETINOIC ACID INDUCED 1/TRANSCRIPTION FACTOR 20"/>
    <property type="match status" value="1"/>
</dbReference>
<feature type="region of interest" description="Disordered" evidence="1">
    <location>
        <begin position="378"/>
        <end position="453"/>
    </location>
</feature>
<feature type="compositionally biased region" description="Low complexity" evidence="1">
    <location>
        <begin position="659"/>
        <end position="680"/>
    </location>
</feature>
<feature type="region of interest" description="Disordered" evidence="1">
    <location>
        <begin position="248"/>
        <end position="331"/>
    </location>
</feature>
<dbReference type="Proteomes" id="UP000319801">
    <property type="component" value="Unassembled WGS sequence"/>
</dbReference>
<feature type="region of interest" description="Disordered" evidence="1">
    <location>
        <begin position="779"/>
        <end position="845"/>
    </location>
</feature>
<feature type="region of interest" description="Disordered" evidence="1">
    <location>
        <begin position="922"/>
        <end position="969"/>
    </location>
</feature>
<protein>
    <submittedName>
        <fullName evidence="2">Transcription factor 20</fullName>
    </submittedName>
</protein>
<dbReference type="EMBL" id="VCAZ01000290">
    <property type="protein sequence ID" value="TTU44321.1"/>
    <property type="molecule type" value="Genomic_DNA"/>
</dbReference>
<feature type="region of interest" description="Disordered" evidence="1">
    <location>
        <begin position="55"/>
        <end position="99"/>
    </location>
</feature>
<evidence type="ECO:0000256" key="1">
    <source>
        <dbReference type="SAM" id="MobiDB-lite"/>
    </source>
</evidence>
<feature type="region of interest" description="Disordered" evidence="1">
    <location>
        <begin position="354"/>
        <end position="373"/>
    </location>
</feature>
<feature type="compositionally biased region" description="Basic residues" evidence="1">
    <location>
        <begin position="694"/>
        <end position="706"/>
    </location>
</feature>
<reference evidence="2 3" key="1">
    <citation type="journal article" date="2019" name="Genome Biol. Evol.">
        <title>Whole-Genome Sequencing of the Giant Devil Catfish, Bagarius yarrelli.</title>
        <authorList>
            <person name="Jiang W."/>
            <person name="Lv Y."/>
            <person name="Cheng L."/>
            <person name="Yang K."/>
            <person name="Chao B."/>
            <person name="Wang X."/>
            <person name="Li Y."/>
            <person name="Pan X."/>
            <person name="You X."/>
            <person name="Zhang Y."/>
            <person name="Yang J."/>
            <person name="Li J."/>
            <person name="Zhang X."/>
            <person name="Liu S."/>
            <person name="Sun C."/>
            <person name="Yang J."/>
            <person name="Shi Q."/>
        </authorList>
    </citation>
    <scope>NUCLEOTIDE SEQUENCE [LARGE SCALE GENOMIC DNA]</scope>
    <source>
        <strain evidence="2">JWS20170419001</strain>
        <tissue evidence="2">Muscle</tissue>
    </source>
</reference>
<feature type="compositionally biased region" description="Basic residues" evidence="1">
    <location>
        <begin position="928"/>
        <end position="944"/>
    </location>
</feature>
<keyword evidence="3" id="KW-1185">Reference proteome</keyword>
<name>A0A556VVB9_BAGYA</name>
<evidence type="ECO:0000313" key="3">
    <source>
        <dbReference type="Proteomes" id="UP000319801"/>
    </source>
</evidence>
<proteinExistence type="predicted"/>
<feature type="compositionally biased region" description="Basic and acidic residues" evidence="1">
    <location>
        <begin position="569"/>
        <end position="588"/>
    </location>
</feature>
<feature type="compositionally biased region" description="Low complexity" evidence="1">
    <location>
        <begin position="162"/>
        <end position="177"/>
    </location>
</feature>
<feature type="compositionally biased region" description="Polar residues" evidence="1">
    <location>
        <begin position="601"/>
        <end position="644"/>
    </location>
</feature>
<feature type="compositionally biased region" description="Polar residues" evidence="1">
    <location>
        <begin position="529"/>
        <end position="541"/>
    </location>
</feature>